<comment type="caution">
    <text evidence="2">The sequence shown here is derived from an EMBL/GenBank/DDBJ whole genome shotgun (WGS) entry which is preliminary data.</text>
</comment>
<keyword evidence="1" id="KW-1133">Transmembrane helix</keyword>
<reference evidence="2" key="1">
    <citation type="submission" date="2021-02" db="EMBL/GenBank/DDBJ databases">
        <authorList>
            <person name="Nowell W R."/>
        </authorList>
    </citation>
    <scope>NUCLEOTIDE SEQUENCE</scope>
</reference>
<evidence type="ECO:0000313" key="3">
    <source>
        <dbReference type="Proteomes" id="UP000663838"/>
    </source>
</evidence>
<accession>A0A821RZN5</accession>
<sequence>MNPKQSRFTLSLADELDPLSDYLKGKILFAKIKFKTISTTTSTSHIVDDTFGDTLGEKIILAGIGSFVTAVTSYIFVCLYKFLQNGRHFKVCNFNNSYTVNSCSTYMFLEKLVYTKNPSIPPTPPARTCAETIVELIAMGPSSSNNELVNFISNICLLCYSLIVRVLSETIPMLNGTR</sequence>
<keyword evidence="1" id="KW-0812">Transmembrane</keyword>
<organism evidence="2 3">
    <name type="scientific">Rotaria socialis</name>
    <dbReference type="NCBI Taxonomy" id="392032"/>
    <lineage>
        <taxon>Eukaryota</taxon>
        <taxon>Metazoa</taxon>
        <taxon>Spiralia</taxon>
        <taxon>Gnathifera</taxon>
        <taxon>Rotifera</taxon>
        <taxon>Eurotatoria</taxon>
        <taxon>Bdelloidea</taxon>
        <taxon>Philodinida</taxon>
        <taxon>Philodinidae</taxon>
        <taxon>Rotaria</taxon>
    </lineage>
</organism>
<dbReference type="EMBL" id="CAJOBS010003240">
    <property type="protein sequence ID" value="CAF4850050.1"/>
    <property type="molecule type" value="Genomic_DNA"/>
</dbReference>
<proteinExistence type="predicted"/>
<protein>
    <submittedName>
        <fullName evidence="2">Uncharacterized protein</fullName>
    </submittedName>
</protein>
<keyword evidence="1" id="KW-0472">Membrane</keyword>
<dbReference type="AlphaFoldDB" id="A0A821RZN5"/>
<name>A0A821RZN5_9BILA</name>
<gene>
    <name evidence="2" type="ORF">TOA249_LOCUS26804</name>
</gene>
<feature type="transmembrane region" description="Helical" evidence="1">
    <location>
        <begin position="59"/>
        <end position="80"/>
    </location>
</feature>
<evidence type="ECO:0000256" key="1">
    <source>
        <dbReference type="SAM" id="Phobius"/>
    </source>
</evidence>
<evidence type="ECO:0000313" key="2">
    <source>
        <dbReference type="EMBL" id="CAF4850050.1"/>
    </source>
</evidence>
<dbReference type="Proteomes" id="UP000663838">
    <property type="component" value="Unassembled WGS sequence"/>
</dbReference>